<sequence>MWNLLSDLRRLFVEFNILQQLEDAISDQSEDSPAADSQGKKLVLKNLTVLSNKKRTVQVGDRKLNFSADKSTKWLKATVKSSELTSALHLISHSQDEIKCGYFSNSIDDKLYESLVLTLSLDACHLPL</sequence>
<proteinExistence type="predicted"/>
<dbReference type="EMBL" id="CDQK01000004">
    <property type="protein sequence ID" value="CEP22960.1"/>
    <property type="molecule type" value="Genomic_DNA"/>
</dbReference>
<name>A0A0H5C4B2_CYBJN</name>
<dbReference type="Proteomes" id="UP000038830">
    <property type="component" value="Unassembled WGS sequence"/>
</dbReference>
<dbReference type="AlphaFoldDB" id="A0A0H5C4B2"/>
<reference evidence="2" key="1">
    <citation type="journal article" date="2015" name="J. Biotechnol.">
        <title>The structure of the Cyberlindnera jadinii genome and its relation to Candida utilis analyzed by the occurrence of single nucleotide polymorphisms.</title>
        <authorList>
            <person name="Rupp O."/>
            <person name="Brinkrolf K."/>
            <person name="Buerth C."/>
            <person name="Kunigo M."/>
            <person name="Schneider J."/>
            <person name="Jaenicke S."/>
            <person name="Goesmann A."/>
            <person name="Puehler A."/>
            <person name="Jaeger K.-E."/>
            <person name="Ernst J.F."/>
        </authorList>
    </citation>
    <scope>NUCLEOTIDE SEQUENCE [LARGE SCALE GENOMIC DNA]</scope>
    <source>
        <strain evidence="2">ATCC 18201 / CBS 1600 / BCRC 20928 / JCM 3617 / NBRC 0987 / NRRL Y-1542</strain>
    </source>
</reference>
<evidence type="ECO:0000313" key="2">
    <source>
        <dbReference type="Proteomes" id="UP000038830"/>
    </source>
</evidence>
<organism evidence="1 2">
    <name type="scientific">Cyberlindnera jadinii (strain ATCC 18201 / CBS 1600 / BCRC 20928 / JCM 3617 / NBRC 0987 / NRRL Y-1542)</name>
    <name type="common">Torula yeast</name>
    <name type="synonym">Candida utilis</name>
    <dbReference type="NCBI Taxonomy" id="983966"/>
    <lineage>
        <taxon>Eukaryota</taxon>
        <taxon>Fungi</taxon>
        <taxon>Dikarya</taxon>
        <taxon>Ascomycota</taxon>
        <taxon>Saccharomycotina</taxon>
        <taxon>Saccharomycetes</taxon>
        <taxon>Phaffomycetales</taxon>
        <taxon>Phaffomycetaceae</taxon>
        <taxon>Cyberlindnera</taxon>
    </lineage>
</organism>
<accession>A0A0H5C4B2</accession>
<gene>
    <name evidence="1" type="ORF">BN1211_3435</name>
</gene>
<evidence type="ECO:0000313" key="1">
    <source>
        <dbReference type="EMBL" id="CEP22960.1"/>
    </source>
</evidence>
<protein>
    <submittedName>
        <fullName evidence="1">Uncharacterized protein</fullName>
    </submittedName>
</protein>